<proteinExistence type="predicted"/>
<feature type="transmembrane region" description="Helical" evidence="1">
    <location>
        <begin position="580"/>
        <end position="600"/>
    </location>
</feature>
<organism evidence="2 3">
    <name type="scientific">Thermosipho ferrireducens</name>
    <dbReference type="NCBI Taxonomy" id="2571116"/>
    <lineage>
        <taxon>Bacteria</taxon>
        <taxon>Thermotogati</taxon>
        <taxon>Thermotogota</taxon>
        <taxon>Thermotogae</taxon>
        <taxon>Thermotogales</taxon>
        <taxon>Fervidobacteriaceae</taxon>
        <taxon>Thermosipho</taxon>
    </lineage>
</organism>
<evidence type="ECO:0000313" key="3">
    <source>
        <dbReference type="Proteomes" id="UP000671862"/>
    </source>
</evidence>
<keyword evidence="1" id="KW-0812">Transmembrane</keyword>
<dbReference type="RefSeq" id="WP_207566705.1">
    <property type="nucleotide sequence ID" value="NZ_CP071446.1"/>
</dbReference>
<feature type="transmembrane region" description="Helical" evidence="1">
    <location>
        <begin position="256"/>
        <end position="273"/>
    </location>
</feature>
<keyword evidence="1" id="KW-1133">Transmembrane helix</keyword>
<reference evidence="2 3" key="1">
    <citation type="submission" date="2021-03" db="EMBL/GenBank/DDBJ databases">
        <title>Thermosipho ferrireducens sp.nov., an anaerobic thermophilic iron-reducing bacterium isolated from a deep-sea hydrothermal sulfide deposits.</title>
        <authorList>
            <person name="Zeng X."/>
            <person name="Chen Y."/>
            <person name="Shao Z."/>
        </authorList>
    </citation>
    <scope>NUCLEOTIDE SEQUENCE [LARGE SCALE GENOMIC DNA]</scope>
    <source>
        <strain evidence="2 3">JL129W03</strain>
    </source>
</reference>
<accession>A0ABX7S5Z5</accession>
<dbReference type="EMBL" id="CP071446">
    <property type="protein sequence ID" value="QTA37984.1"/>
    <property type="molecule type" value="Genomic_DNA"/>
</dbReference>
<dbReference type="Proteomes" id="UP000671862">
    <property type="component" value="Chromosome"/>
</dbReference>
<keyword evidence="3" id="KW-1185">Reference proteome</keyword>
<evidence type="ECO:0000256" key="1">
    <source>
        <dbReference type="SAM" id="Phobius"/>
    </source>
</evidence>
<name>A0ABX7S5Z5_9BACT</name>
<gene>
    <name evidence="2" type="ORF">JYK00_00020</name>
</gene>
<feature type="transmembrane region" description="Helical" evidence="1">
    <location>
        <begin position="524"/>
        <end position="541"/>
    </location>
</feature>
<evidence type="ECO:0000313" key="2">
    <source>
        <dbReference type="EMBL" id="QTA37984.1"/>
    </source>
</evidence>
<sequence>MKHFVSVIIMVIFVTTIFGLDLQKAESIYLNYLEAYSKKLDEPFVNDIRPIIERELPLYRFYKIRLVGSVEKTDVTKKVGDYLNVIYRKFKGTSEEEQFARAAFFAYLEAILERKKFGPSFIKASPNFNQFFNSYQNKVIFAARSYFTDLLAAHLGADIELPYDIDAPHYNFEFNYKPRYKGGYDYEIKYLTSSEELIKAFSSYVELLSKKKPEIIGKSIGRYGGLMQRNIIKVIAGLKNDYSEKIAEITPKAANFWWIRWFVYGGLLAIIFYMKKNWELILTLISISEIIYLFIAFDSLSTGNAALYGLISFFAFLSSIYIFFKNRRYLQFSMAILLLISLFVPTFFIKELVMANNSGFDNSVYYDTLFGDVVKDQYSKFSNIIKNLTSIVNSSIGETEDIVQRLKIRTKALDGKIKDENYMNVVSFEKRIFDVKNIEDELENYQIEEGIRYKQYKSSEKALKSFSKKLSRIVDEKFEADYLKELGKKLYYPEIQPTLSKIEETIKNVEDSKSAPATFIKEKWGIITFLTLSIAMFLSAVNFKQDVLWYVASIISGILMLINPLDFLVQYGVPILKVNYSFAIPIVLIPVVVLTIVRILKPSRKGV</sequence>
<feature type="transmembrane region" description="Helical" evidence="1">
    <location>
        <begin position="280"/>
        <end position="300"/>
    </location>
</feature>
<keyword evidence="1" id="KW-0472">Membrane</keyword>
<feature type="transmembrane region" description="Helical" evidence="1">
    <location>
        <begin position="329"/>
        <end position="348"/>
    </location>
</feature>
<protein>
    <submittedName>
        <fullName evidence="2">Uncharacterized protein</fullName>
    </submittedName>
</protein>
<feature type="transmembrane region" description="Helical" evidence="1">
    <location>
        <begin position="548"/>
        <end position="568"/>
    </location>
</feature>
<feature type="transmembrane region" description="Helical" evidence="1">
    <location>
        <begin position="306"/>
        <end position="324"/>
    </location>
</feature>